<evidence type="ECO:0000313" key="2">
    <source>
        <dbReference type="Proteomes" id="UP000887458"/>
    </source>
</evidence>
<accession>A0ABQ8J4M7</accession>
<sequence length="81" mass="9544">MSFFSVFKLQINRYRIIRLIYSSLRLIPLPEQDGSSNKQSRFEYFVGSICVKSSVEDLNRTPLRFNNIFISLKRFLSLSFA</sequence>
<reference evidence="1 2" key="1">
    <citation type="journal article" date="2018" name="J. Allergy Clin. Immunol.">
        <title>High-quality assembly of Dermatophagoides pteronyssinus genome and transcriptome reveals a wide range of novel allergens.</title>
        <authorList>
            <person name="Liu X.Y."/>
            <person name="Yang K.Y."/>
            <person name="Wang M.Q."/>
            <person name="Kwok J.S."/>
            <person name="Zeng X."/>
            <person name="Yang Z."/>
            <person name="Xiao X.J."/>
            <person name="Lau C.P."/>
            <person name="Li Y."/>
            <person name="Huang Z.M."/>
            <person name="Ba J.G."/>
            <person name="Yim A.K."/>
            <person name="Ouyang C.Y."/>
            <person name="Ngai S.M."/>
            <person name="Chan T.F."/>
            <person name="Leung E.L."/>
            <person name="Liu L."/>
            <person name="Liu Z.G."/>
            <person name="Tsui S.K."/>
        </authorList>
    </citation>
    <scope>NUCLEOTIDE SEQUENCE [LARGE SCALE GENOMIC DNA]</scope>
    <source>
        <strain evidence="1">Derp</strain>
    </source>
</reference>
<protein>
    <submittedName>
        <fullName evidence="1">Uncharacterized protein</fullName>
    </submittedName>
</protein>
<reference evidence="1 2" key="2">
    <citation type="journal article" date="2022" name="Mol. Biol. Evol.">
        <title>Comparative Genomics Reveals Insights into the Divergent Evolution of Astigmatic Mites and Household Pest Adaptations.</title>
        <authorList>
            <person name="Xiong Q."/>
            <person name="Wan A.T."/>
            <person name="Liu X."/>
            <person name="Fung C.S."/>
            <person name="Xiao X."/>
            <person name="Malainual N."/>
            <person name="Hou J."/>
            <person name="Wang L."/>
            <person name="Wang M."/>
            <person name="Yang K.Y."/>
            <person name="Cui Y."/>
            <person name="Leung E.L."/>
            <person name="Nong W."/>
            <person name="Shin S.K."/>
            <person name="Au S.W."/>
            <person name="Jeong K.Y."/>
            <person name="Chew F.T."/>
            <person name="Hui J.H."/>
            <person name="Leung T.F."/>
            <person name="Tungtrongchitr A."/>
            <person name="Zhong N."/>
            <person name="Liu Z."/>
            <person name="Tsui S.K."/>
        </authorList>
    </citation>
    <scope>NUCLEOTIDE SEQUENCE [LARGE SCALE GENOMIC DNA]</scope>
    <source>
        <strain evidence="1">Derp</strain>
    </source>
</reference>
<evidence type="ECO:0000313" key="1">
    <source>
        <dbReference type="EMBL" id="KAH9417315.1"/>
    </source>
</evidence>
<proteinExistence type="predicted"/>
<keyword evidence="2" id="KW-1185">Reference proteome</keyword>
<dbReference type="Proteomes" id="UP000887458">
    <property type="component" value="Unassembled WGS sequence"/>
</dbReference>
<gene>
    <name evidence="1" type="ORF">DERP_007312</name>
</gene>
<organism evidence="1 2">
    <name type="scientific">Dermatophagoides pteronyssinus</name>
    <name type="common">European house dust mite</name>
    <dbReference type="NCBI Taxonomy" id="6956"/>
    <lineage>
        <taxon>Eukaryota</taxon>
        <taxon>Metazoa</taxon>
        <taxon>Ecdysozoa</taxon>
        <taxon>Arthropoda</taxon>
        <taxon>Chelicerata</taxon>
        <taxon>Arachnida</taxon>
        <taxon>Acari</taxon>
        <taxon>Acariformes</taxon>
        <taxon>Sarcoptiformes</taxon>
        <taxon>Astigmata</taxon>
        <taxon>Psoroptidia</taxon>
        <taxon>Analgoidea</taxon>
        <taxon>Pyroglyphidae</taxon>
        <taxon>Dermatophagoidinae</taxon>
        <taxon>Dermatophagoides</taxon>
    </lineage>
</organism>
<comment type="caution">
    <text evidence="1">The sequence shown here is derived from an EMBL/GenBank/DDBJ whole genome shotgun (WGS) entry which is preliminary data.</text>
</comment>
<name>A0ABQ8J4M7_DERPT</name>
<dbReference type="EMBL" id="NJHN03000077">
    <property type="protein sequence ID" value="KAH9417315.1"/>
    <property type="molecule type" value="Genomic_DNA"/>
</dbReference>